<keyword evidence="3 4" id="KW-0472">Membrane</keyword>
<dbReference type="PROSITE" id="PS50850">
    <property type="entry name" value="MFS"/>
    <property type="match status" value="1"/>
</dbReference>
<feature type="transmembrane region" description="Helical" evidence="4">
    <location>
        <begin position="83"/>
        <end position="105"/>
    </location>
</feature>
<dbReference type="AlphaFoldDB" id="K8NX03"/>
<dbReference type="PATRIC" id="fig|883078.3.peg.4919"/>
<name>K8NX03_9BRAD</name>
<dbReference type="PANTHER" id="PTHR23537">
    <property type="match status" value="1"/>
</dbReference>
<keyword evidence="1 4" id="KW-0812">Transmembrane</keyword>
<feature type="transmembrane region" description="Helical" evidence="4">
    <location>
        <begin position="215"/>
        <end position="239"/>
    </location>
</feature>
<dbReference type="Pfam" id="PF06779">
    <property type="entry name" value="MFS_4"/>
    <property type="match status" value="1"/>
</dbReference>
<dbReference type="Proteomes" id="UP000001096">
    <property type="component" value="Unassembled WGS sequence"/>
</dbReference>
<protein>
    <recommendedName>
        <fullName evidence="5">Major facilitator superfamily (MFS) profile domain-containing protein</fullName>
    </recommendedName>
</protein>
<evidence type="ECO:0000256" key="4">
    <source>
        <dbReference type="SAM" id="Phobius"/>
    </source>
</evidence>
<feature type="transmembrane region" description="Helical" evidence="4">
    <location>
        <begin position="251"/>
        <end position="268"/>
    </location>
</feature>
<evidence type="ECO:0000256" key="1">
    <source>
        <dbReference type="ARBA" id="ARBA00022692"/>
    </source>
</evidence>
<keyword evidence="2 4" id="KW-1133">Transmembrane helix</keyword>
<evidence type="ECO:0000256" key="3">
    <source>
        <dbReference type="ARBA" id="ARBA00023136"/>
    </source>
</evidence>
<feature type="transmembrane region" description="Helical" evidence="4">
    <location>
        <begin position="280"/>
        <end position="298"/>
    </location>
</feature>
<feature type="transmembrane region" description="Helical" evidence="4">
    <location>
        <begin position="174"/>
        <end position="194"/>
    </location>
</feature>
<reference evidence="6 7" key="1">
    <citation type="submission" date="2012-04" db="EMBL/GenBank/DDBJ databases">
        <title>The Genome Sequence of Afipia broomeae ATCC 49717.</title>
        <authorList>
            <consortium name="The Broad Institute Genome Sequencing Platform"/>
            <person name="Earl A."/>
            <person name="Ward D."/>
            <person name="Feldgarden M."/>
            <person name="Gevers D."/>
            <person name="Huys G."/>
            <person name="Walker B."/>
            <person name="Young S.K."/>
            <person name="Zeng Q."/>
            <person name="Gargeya S."/>
            <person name="Fitzgerald M."/>
            <person name="Haas B."/>
            <person name="Abouelleil A."/>
            <person name="Alvarado L."/>
            <person name="Arachchi H.M."/>
            <person name="Berlin A."/>
            <person name="Chapman S.B."/>
            <person name="Goldberg J."/>
            <person name="Griggs A."/>
            <person name="Gujja S."/>
            <person name="Hansen M."/>
            <person name="Howarth C."/>
            <person name="Imamovic A."/>
            <person name="Larimer J."/>
            <person name="McCowen C."/>
            <person name="Montmayeur A."/>
            <person name="Murphy C."/>
            <person name="Neiman D."/>
            <person name="Pearson M."/>
            <person name="Priest M."/>
            <person name="Roberts A."/>
            <person name="Saif S."/>
            <person name="Shea T."/>
            <person name="Sisk P."/>
            <person name="Sykes S."/>
            <person name="Wortman J."/>
            <person name="Nusbaum C."/>
            <person name="Birren B."/>
        </authorList>
    </citation>
    <scope>NUCLEOTIDE SEQUENCE [LARGE SCALE GENOMIC DNA]</scope>
    <source>
        <strain evidence="6 7">ATCC 49717</strain>
    </source>
</reference>
<feature type="transmembrane region" description="Helical" evidence="4">
    <location>
        <begin position="12"/>
        <end position="34"/>
    </location>
</feature>
<dbReference type="GO" id="GO:0022857">
    <property type="term" value="F:transmembrane transporter activity"/>
    <property type="evidence" value="ECO:0007669"/>
    <property type="project" value="InterPro"/>
</dbReference>
<feature type="transmembrane region" description="Helical" evidence="4">
    <location>
        <begin position="338"/>
        <end position="360"/>
    </location>
</feature>
<dbReference type="PANTHER" id="PTHR23537:SF1">
    <property type="entry name" value="SUGAR TRANSPORTER"/>
    <property type="match status" value="1"/>
</dbReference>
<accession>K8NX03</accession>
<feature type="domain" description="Major facilitator superfamily (MFS) profile" evidence="5">
    <location>
        <begin position="16"/>
        <end position="392"/>
    </location>
</feature>
<dbReference type="InterPro" id="IPR010645">
    <property type="entry name" value="MFS_4"/>
</dbReference>
<feature type="transmembrane region" description="Helical" evidence="4">
    <location>
        <begin position="144"/>
        <end position="168"/>
    </location>
</feature>
<proteinExistence type="predicted"/>
<dbReference type="HOGENOM" id="CLU_001265_7_4_5"/>
<feature type="transmembrane region" description="Helical" evidence="4">
    <location>
        <begin position="366"/>
        <end position="386"/>
    </location>
</feature>
<dbReference type="GO" id="GO:0005886">
    <property type="term" value="C:plasma membrane"/>
    <property type="evidence" value="ECO:0007669"/>
    <property type="project" value="TreeGrafter"/>
</dbReference>
<evidence type="ECO:0000256" key="2">
    <source>
        <dbReference type="ARBA" id="ARBA00022989"/>
    </source>
</evidence>
<feature type="transmembrane region" description="Helical" evidence="4">
    <location>
        <begin position="111"/>
        <end position="132"/>
    </location>
</feature>
<gene>
    <name evidence="6" type="ORF">HMPREF9695_04762</name>
</gene>
<organism evidence="6 7">
    <name type="scientific">Afipia broomeae ATCC 49717</name>
    <dbReference type="NCBI Taxonomy" id="883078"/>
    <lineage>
        <taxon>Bacteria</taxon>
        <taxon>Pseudomonadati</taxon>
        <taxon>Pseudomonadota</taxon>
        <taxon>Alphaproteobacteria</taxon>
        <taxon>Hyphomicrobiales</taxon>
        <taxon>Nitrobacteraceae</taxon>
        <taxon>Afipia</taxon>
    </lineage>
</organism>
<sequence>MRSPDPAPFARPMRMILILALAPAIGLGIGRFGYTLVLPDMRDSLGWSYSTAGFMNTINAIGYLAGALGAAAFIRRVGVFRSVWIGALACVVSLGICALSGNALVFGFGRLLSGLGAATTFVGGGTLAATIAQSRPMKSALLLNLFYTGPGTGLIVSGLAAPFLLQYFGPGSWWIVWAALTIISALMMIPLMLNPIDVAASETSAASSPVSLRPIAVYLAGYFLFGAGYIAYMTFMIAYVRDGGGGAAAQSAFWCLIGLMSFAGSWLWRGVMARGNSGTTIAIMIAVTCLGTFIAQLGTSPPLLMASAFVFGLSFFPVVAATTVFTRLNYPPDAWAKVIGIMTITFGLGQTLGPFVTGAITDVMGLSYALRVSTAALALGAILCAFQRPVKAM</sequence>
<feature type="transmembrane region" description="Helical" evidence="4">
    <location>
        <begin position="54"/>
        <end position="74"/>
    </location>
</feature>
<keyword evidence="7" id="KW-1185">Reference proteome</keyword>
<dbReference type="InterPro" id="IPR020846">
    <property type="entry name" value="MFS_dom"/>
</dbReference>
<dbReference type="Gene3D" id="1.20.1250.20">
    <property type="entry name" value="MFS general substrate transporter like domains"/>
    <property type="match status" value="1"/>
</dbReference>
<dbReference type="EMBL" id="AGWX01000005">
    <property type="protein sequence ID" value="EKS34852.1"/>
    <property type="molecule type" value="Genomic_DNA"/>
</dbReference>
<dbReference type="InterPro" id="IPR036259">
    <property type="entry name" value="MFS_trans_sf"/>
</dbReference>
<dbReference type="eggNOG" id="COG2814">
    <property type="taxonomic scope" value="Bacteria"/>
</dbReference>
<dbReference type="SUPFAM" id="SSF103473">
    <property type="entry name" value="MFS general substrate transporter"/>
    <property type="match status" value="1"/>
</dbReference>
<comment type="caution">
    <text evidence="6">The sequence shown here is derived from an EMBL/GenBank/DDBJ whole genome shotgun (WGS) entry which is preliminary data.</text>
</comment>
<evidence type="ECO:0000313" key="7">
    <source>
        <dbReference type="Proteomes" id="UP000001096"/>
    </source>
</evidence>
<evidence type="ECO:0000259" key="5">
    <source>
        <dbReference type="PROSITE" id="PS50850"/>
    </source>
</evidence>
<evidence type="ECO:0000313" key="6">
    <source>
        <dbReference type="EMBL" id="EKS34852.1"/>
    </source>
</evidence>
<feature type="transmembrane region" description="Helical" evidence="4">
    <location>
        <begin position="304"/>
        <end position="326"/>
    </location>
</feature>
<dbReference type="RefSeq" id="WP_006023465.1">
    <property type="nucleotide sequence ID" value="NZ_KB375284.1"/>
</dbReference>